<dbReference type="HOGENOM" id="CLU_019524_2_1_1"/>
<evidence type="ECO:0000313" key="4">
    <source>
        <dbReference type="EMBL" id="KFH42406.1"/>
    </source>
</evidence>
<dbReference type="Proteomes" id="UP000029964">
    <property type="component" value="Unassembled WGS sequence"/>
</dbReference>
<feature type="compositionally biased region" description="Low complexity" evidence="2">
    <location>
        <begin position="70"/>
        <end position="80"/>
    </location>
</feature>
<dbReference type="PANTHER" id="PTHR38111:SF11">
    <property type="entry name" value="TRANSCRIPTION FACTOR DOMAIN-CONTAINING PROTEIN-RELATED"/>
    <property type="match status" value="1"/>
</dbReference>
<comment type="caution">
    <text evidence="4">The sequence shown here is derived from an EMBL/GenBank/DDBJ whole genome shotgun (WGS) entry which is preliminary data.</text>
</comment>
<name>A0A086SZ74_HAPC1</name>
<dbReference type="InterPro" id="IPR053178">
    <property type="entry name" value="Osmoadaptation_assoc"/>
</dbReference>
<evidence type="ECO:0000313" key="5">
    <source>
        <dbReference type="Proteomes" id="UP000029964"/>
    </source>
</evidence>
<dbReference type="Gene3D" id="4.10.240.10">
    <property type="entry name" value="Zn(2)-C6 fungal-type DNA-binding domain"/>
    <property type="match status" value="1"/>
</dbReference>
<dbReference type="SUPFAM" id="SSF57701">
    <property type="entry name" value="Zn2/Cys6 DNA-binding domain"/>
    <property type="match status" value="1"/>
</dbReference>
<dbReference type="GO" id="GO:0000981">
    <property type="term" value="F:DNA-binding transcription factor activity, RNA polymerase II-specific"/>
    <property type="evidence" value="ECO:0007669"/>
    <property type="project" value="InterPro"/>
</dbReference>
<protein>
    <recommendedName>
        <fullName evidence="3">Zn(2)-C6 fungal-type domain-containing protein</fullName>
    </recommendedName>
</protein>
<dbReference type="CDD" id="cd00067">
    <property type="entry name" value="GAL4"/>
    <property type="match status" value="1"/>
</dbReference>
<dbReference type="PROSITE" id="PS00463">
    <property type="entry name" value="ZN2_CY6_FUNGAL_1"/>
    <property type="match status" value="1"/>
</dbReference>
<keyword evidence="5" id="KW-1185">Reference proteome</keyword>
<gene>
    <name evidence="4" type="ORF">ACRE_068830</name>
</gene>
<evidence type="ECO:0000256" key="1">
    <source>
        <dbReference type="ARBA" id="ARBA00023242"/>
    </source>
</evidence>
<dbReference type="GO" id="GO:0008270">
    <property type="term" value="F:zinc ion binding"/>
    <property type="evidence" value="ECO:0007669"/>
    <property type="project" value="InterPro"/>
</dbReference>
<dbReference type="STRING" id="857340.A0A086SZ74"/>
<dbReference type="InterPro" id="IPR036864">
    <property type="entry name" value="Zn2-C6_fun-type_DNA-bd_sf"/>
</dbReference>
<evidence type="ECO:0000259" key="3">
    <source>
        <dbReference type="PROSITE" id="PS50048"/>
    </source>
</evidence>
<keyword evidence="1" id="KW-0539">Nucleus</keyword>
<dbReference type="AlphaFoldDB" id="A0A086SZ74"/>
<reference evidence="5" key="1">
    <citation type="journal article" date="2014" name="Genome Announc.">
        <title>Genome sequence and annotation of Acremonium chrysogenum, producer of the beta-lactam antibiotic cephalosporin C.</title>
        <authorList>
            <person name="Terfehr D."/>
            <person name="Dahlmann T.A."/>
            <person name="Specht T."/>
            <person name="Zadra I."/>
            <person name="Kuernsteiner H."/>
            <person name="Kueck U."/>
        </authorList>
    </citation>
    <scope>NUCLEOTIDE SEQUENCE [LARGE SCALE GENOMIC DNA]</scope>
    <source>
        <strain evidence="5">ATCC 11550 / CBS 779.69 / DSM 880 / IAM 14645 / JCM 23072 / IMI 49137</strain>
    </source>
</reference>
<dbReference type="EMBL" id="JPKY01000095">
    <property type="protein sequence ID" value="KFH42406.1"/>
    <property type="molecule type" value="Genomic_DNA"/>
</dbReference>
<proteinExistence type="predicted"/>
<dbReference type="Pfam" id="PF00172">
    <property type="entry name" value="Zn_clus"/>
    <property type="match status" value="1"/>
</dbReference>
<dbReference type="SMART" id="SM00066">
    <property type="entry name" value="GAL4"/>
    <property type="match status" value="1"/>
</dbReference>
<organism evidence="4 5">
    <name type="scientific">Hapsidospora chrysogenum (strain ATCC 11550 / CBS 779.69 / DSM 880 / IAM 14645 / JCM 23072 / IMI 49137)</name>
    <name type="common">Acremonium chrysogenum</name>
    <dbReference type="NCBI Taxonomy" id="857340"/>
    <lineage>
        <taxon>Eukaryota</taxon>
        <taxon>Fungi</taxon>
        <taxon>Dikarya</taxon>
        <taxon>Ascomycota</taxon>
        <taxon>Pezizomycotina</taxon>
        <taxon>Sordariomycetes</taxon>
        <taxon>Hypocreomycetidae</taxon>
        <taxon>Hypocreales</taxon>
        <taxon>Bionectriaceae</taxon>
        <taxon>Hapsidospora</taxon>
    </lineage>
</organism>
<feature type="region of interest" description="Disordered" evidence="2">
    <location>
        <begin position="70"/>
        <end position="92"/>
    </location>
</feature>
<dbReference type="PROSITE" id="PS50048">
    <property type="entry name" value="ZN2_CY6_FUNGAL_2"/>
    <property type="match status" value="1"/>
</dbReference>
<dbReference type="OrthoDB" id="3509362at2759"/>
<dbReference type="InterPro" id="IPR001138">
    <property type="entry name" value="Zn2Cys6_DnaBD"/>
</dbReference>
<accession>A0A086SZ74</accession>
<evidence type="ECO:0000256" key="2">
    <source>
        <dbReference type="SAM" id="MobiDB-lite"/>
    </source>
</evidence>
<dbReference type="PANTHER" id="PTHR38111">
    <property type="entry name" value="ZN(2)-C6 FUNGAL-TYPE DOMAIN-CONTAINING PROTEIN-RELATED"/>
    <property type="match status" value="1"/>
</dbReference>
<feature type="domain" description="Zn(2)-C6 fungal-type" evidence="3">
    <location>
        <begin position="9"/>
        <end position="38"/>
    </location>
</feature>
<sequence>MPGVPSGLGCDACRKAKKKCDLTKPSCQNCIRRGIPCVGVGVKRWKFMASEPSSSSSASSSLSFSASSSSSSASSSSSSSSPPPPVVVRYRPGYPLNNETTRLAASLAYVIGSQDIKYDTRSFGGDFLADLPRRVGCNPLLDAAVSAAVASYHAVVHRTAIPSSSQDLQQKAFIRYGAALEALRRAMETIDHDAPLAIAHRMYAIVLISYCQDWIDPVNKDTAPHREMLAHLLQHALRVGRISEIGKVYLYPLCQTLVWEAWVNPRLNIEKWLWVLLDAAFAGARPHKYCNQQTYLPFITLEIEHQARTAVFLRDPERHMGQLRRIHLTGRAERAQMRALLAQMTAAEVEAGRMAASGEVLRTHRTRRVAAQVGLGLMIFLGSGVNRGMQPFAESNPDLDLAEDMHAMVDDAIQMARLCADLRPFGSMFVPKVLKVVWACLPDDDRYGRVDLEAWLRFFERDFEGADYVDSARELRERLDVASGRSNAQGGFTEGIYSRALEVRTGSW</sequence>